<reference evidence="1" key="1">
    <citation type="submission" date="2019-12" db="EMBL/GenBank/DDBJ databases">
        <title>Hybrid Genome Assemblies of two High G+C Isolates from Undergraduate Microbiology Courses.</title>
        <authorList>
            <person name="Ne Ville C.J."/>
            <person name="Enright D."/>
            <person name="Hernandez I."/>
            <person name="Dodsworth J."/>
            <person name="Orwin P.M."/>
        </authorList>
    </citation>
    <scope>NUCLEOTIDE SEQUENCE [LARGE SCALE GENOMIC DNA]</scope>
    <source>
        <strain evidence="1">Neo</strain>
    </source>
</reference>
<dbReference type="AlphaFoldDB" id="A0A6I6GPT3"/>
<evidence type="ECO:0000313" key="2">
    <source>
        <dbReference type="Proteomes" id="UP000426235"/>
    </source>
</evidence>
<organism evidence="1 2">
    <name type="scientific">Pseudomonas alkylphenolica</name>
    <dbReference type="NCBI Taxonomy" id="237609"/>
    <lineage>
        <taxon>Bacteria</taxon>
        <taxon>Pseudomonadati</taxon>
        <taxon>Pseudomonadota</taxon>
        <taxon>Gammaproteobacteria</taxon>
        <taxon>Pseudomonadales</taxon>
        <taxon>Pseudomonadaceae</taxon>
        <taxon>Pseudomonas</taxon>
    </lineage>
</organism>
<gene>
    <name evidence="1" type="ORF">GPJ81_06715</name>
</gene>
<dbReference type="Proteomes" id="UP000426235">
    <property type="component" value="Chromosome"/>
</dbReference>
<proteinExistence type="predicted"/>
<protein>
    <submittedName>
        <fullName evidence="1">Uncharacterized protein</fullName>
    </submittedName>
</protein>
<evidence type="ECO:0000313" key="1">
    <source>
        <dbReference type="EMBL" id="QGW76380.1"/>
    </source>
</evidence>
<sequence length="103" mass="11604">MLESNSTPRIICNDRELADQLRPLLAHTAPDCEVLSMPHDCSAAPFCRWHGEARLGPAWRVQAALVEATKVLERTRHAFKSRELGQLRQHLTALLDTLPDNPK</sequence>
<name>A0A6I6GPT3_9PSED</name>
<dbReference type="RefSeq" id="WP_157191466.1">
    <property type="nucleotide sequence ID" value="NZ_CP046621.1"/>
</dbReference>
<keyword evidence="2" id="KW-1185">Reference proteome</keyword>
<accession>A0A6I6GPT3</accession>
<dbReference type="EMBL" id="CP046621">
    <property type="protein sequence ID" value="QGW76380.1"/>
    <property type="molecule type" value="Genomic_DNA"/>
</dbReference>